<proteinExistence type="inferred from homology"/>
<keyword evidence="5 7" id="KW-1133">Transmembrane helix</keyword>
<evidence type="ECO:0000256" key="7">
    <source>
        <dbReference type="RuleBase" id="RU363032"/>
    </source>
</evidence>
<dbReference type="PROSITE" id="PS50928">
    <property type="entry name" value="ABC_TM1"/>
    <property type="match status" value="1"/>
</dbReference>
<dbReference type="KEGG" id="hnv:DDQ68_11910"/>
<keyword evidence="4 7" id="KW-0812">Transmembrane</keyword>
<evidence type="ECO:0000256" key="3">
    <source>
        <dbReference type="ARBA" id="ARBA00022475"/>
    </source>
</evidence>
<feature type="transmembrane region" description="Helical" evidence="7">
    <location>
        <begin position="180"/>
        <end position="208"/>
    </location>
</feature>
<evidence type="ECO:0000313" key="10">
    <source>
        <dbReference type="EMBL" id="AWM33425.1"/>
    </source>
</evidence>
<evidence type="ECO:0000256" key="4">
    <source>
        <dbReference type="ARBA" id="ARBA00022692"/>
    </source>
</evidence>
<dbReference type="InterPro" id="IPR000515">
    <property type="entry name" value="MetI-like"/>
</dbReference>
<comment type="similarity">
    <text evidence="7">Belongs to the binding-protein-dependent transport system permease family.</text>
</comment>
<dbReference type="InterPro" id="IPR035906">
    <property type="entry name" value="MetI-like_sf"/>
</dbReference>
<dbReference type="OrthoDB" id="24153at2"/>
<protein>
    <recommendedName>
        <fullName evidence="9">ABC transmembrane type-1 domain-containing protein</fullName>
    </recommendedName>
</protein>
<feature type="transmembrane region" description="Helical" evidence="7">
    <location>
        <begin position="220"/>
        <end position="243"/>
    </location>
</feature>
<dbReference type="GO" id="GO:0005886">
    <property type="term" value="C:plasma membrane"/>
    <property type="evidence" value="ECO:0007669"/>
    <property type="project" value="UniProtKB-SubCell"/>
</dbReference>
<name>A0A2Z3GQW0_9BACT</name>
<organism evidence="10 11">
    <name type="scientific">Hymenobacter nivis</name>
    <dbReference type="NCBI Taxonomy" id="1850093"/>
    <lineage>
        <taxon>Bacteria</taxon>
        <taxon>Pseudomonadati</taxon>
        <taxon>Bacteroidota</taxon>
        <taxon>Cytophagia</taxon>
        <taxon>Cytophagales</taxon>
        <taxon>Hymenobacteraceae</taxon>
        <taxon>Hymenobacter</taxon>
    </lineage>
</organism>
<keyword evidence="11" id="KW-1185">Reference proteome</keyword>
<evidence type="ECO:0000256" key="5">
    <source>
        <dbReference type="ARBA" id="ARBA00022989"/>
    </source>
</evidence>
<reference evidence="11" key="1">
    <citation type="submission" date="2018-04" db="EMBL/GenBank/DDBJ databases">
        <title>Complete genome of Antarctic heterotrophic bacterium Hymenobacter nivis.</title>
        <authorList>
            <person name="Terashima M."/>
        </authorList>
    </citation>
    <scope>NUCLEOTIDE SEQUENCE [LARGE SCALE GENOMIC DNA]</scope>
    <source>
        <strain evidence="11">NBRC 111535</strain>
    </source>
</reference>
<feature type="transmembrane region" description="Helical" evidence="7">
    <location>
        <begin position="324"/>
        <end position="350"/>
    </location>
</feature>
<keyword evidence="2 7" id="KW-0813">Transport</keyword>
<evidence type="ECO:0000256" key="8">
    <source>
        <dbReference type="SAM" id="MobiDB-lite"/>
    </source>
</evidence>
<dbReference type="CDD" id="cd06261">
    <property type="entry name" value="TM_PBP2"/>
    <property type="match status" value="1"/>
</dbReference>
<dbReference type="SUPFAM" id="SSF161098">
    <property type="entry name" value="MetI-like"/>
    <property type="match status" value="1"/>
</dbReference>
<dbReference type="Gene3D" id="1.10.3720.10">
    <property type="entry name" value="MetI-like"/>
    <property type="match status" value="1"/>
</dbReference>
<gene>
    <name evidence="10" type="ORF">DDQ68_11910</name>
</gene>
<keyword evidence="3" id="KW-1003">Cell membrane</keyword>
<sequence length="401" mass="41701">MASRIARGDAASPALLSVQLPCGKPPAAPPLSQQPAAGLRGSGHYLGPPGNSSVGVGKVFLQRAGQTVVAVWALASLVFLLSRWAPPPDESLGLANAADLSSGAPASVQARNLARQAARQRLGLAEPLFYFSRPPRALGGGLAPWQWNGFHNQYHRWLVATLRGDWGTSFRDGQPVAVRLGAALACTIPLTGAAAALSLWLALALALALARRPWWQGPALALLAGLQALPLFILATGLLLSLANPDALDWFPTYAQTTGGTGGYALGPYLILPLACLVLSALPDLTLQMTASLTHELDTGYAITARAKGLAKSQVLRHHTLRNALVPILPLVADLLPALVAGAVVVEVVFSLPGMGRLLAEAAATRDYPVLVGGVLLVGAARLFALVLADAGARWLDPRVA</sequence>
<dbReference type="Pfam" id="PF00528">
    <property type="entry name" value="BPD_transp_1"/>
    <property type="match status" value="1"/>
</dbReference>
<feature type="transmembrane region" description="Helical" evidence="7">
    <location>
        <begin position="67"/>
        <end position="85"/>
    </location>
</feature>
<evidence type="ECO:0000256" key="1">
    <source>
        <dbReference type="ARBA" id="ARBA00004651"/>
    </source>
</evidence>
<dbReference type="AlphaFoldDB" id="A0A2Z3GQW0"/>
<dbReference type="EMBL" id="CP029145">
    <property type="protein sequence ID" value="AWM33425.1"/>
    <property type="molecule type" value="Genomic_DNA"/>
</dbReference>
<dbReference type="PANTHER" id="PTHR43163">
    <property type="entry name" value="DIPEPTIDE TRANSPORT SYSTEM PERMEASE PROTEIN DPPB-RELATED"/>
    <property type="match status" value="1"/>
</dbReference>
<keyword evidence="6 7" id="KW-0472">Membrane</keyword>
<feature type="domain" description="ABC transmembrane type-1" evidence="9">
    <location>
        <begin position="184"/>
        <end position="389"/>
    </location>
</feature>
<dbReference type="PANTHER" id="PTHR43163:SF9">
    <property type="entry name" value="ABC TRANSPORTER PERMEASE PROTEIN"/>
    <property type="match status" value="1"/>
</dbReference>
<feature type="transmembrane region" description="Helical" evidence="7">
    <location>
        <begin position="263"/>
        <end position="282"/>
    </location>
</feature>
<accession>A0A2Z3GQW0</accession>
<feature type="region of interest" description="Disordered" evidence="8">
    <location>
        <begin position="25"/>
        <end position="44"/>
    </location>
</feature>
<evidence type="ECO:0000313" key="11">
    <source>
        <dbReference type="Proteomes" id="UP000245999"/>
    </source>
</evidence>
<dbReference type="Proteomes" id="UP000245999">
    <property type="component" value="Chromosome"/>
</dbReference>
<evidence type="ECO:0000256" key="2">
    <source>
        <dbReference type="ARBA" id="ARBA00022448"/>
    </source>
</evidence>
<evidence type="ECO:0000256" key="6">
    <source>
        <dbReference type="ARBA" id="ARBA00023136"/>
    </source>
</evidence>
<dbReference type="GO" id="GO:0055085">
    <property type="term" value="P:transmembrane transport"/>
    <property type="evidence" value="ECO:0007669"/>
    <property type="project" value="InterPro"/>
</dbReference>
<feature type="transmembrane region" description="Helical" evidence="7">
    <location>
        <begin position="370"/>
        <end position="389"/>
    </location>
</feature>
<comment type="subcellular location">
    <subcellularLocation>
        <location evidence="1 7">Cell membrane</location>
        <topology evidence="1 7">Multi-pass membrane protein</topology>
    </subcellularLocation>
</comment>
<evidence type="ECO:0000259" key="9">
    <source>
        <dbReference type="PROSITE" id="PS50928"/>
    </source>
</evidence>